<sequence>MVAVEKSSLWNLIKDVKALDLSVVQRDVPPETVDAMKRTISGILGMLPSDKCEGDPWLGTLINLEWHRSTTQKCSAGRLSSEATTICLTRRHSYQFWLLQCSAMASAYGQWSSLS</sequence>
<dbReference type="PANTHER" id="PTHR33598">
    <property type="entry name" value="OS02G0833400 PROTEIN"/>
    <property type="match status" value="1"/>
</dbReference>
<reference evidence="1" key="2">
    <citation type="submission" date="2018-03" db="EMBL/GenBank/DDBJ databases">
        <title>The Triticum urartu genome reveals the dynamic nature of wheat genome evolution.</title>
        <authorList>
            <person name="Ling H."/>
            <person name="Ma B."/>
            <person name="Shi X."/>
            <person name="Liu H."/>
            <person name="Dong L."/>
            <person name="Sun H."/>
            <person name="Cao Y."/>
            <person name="Gao Q."/>
            <person name="Zheng S."/>
            <person name="Li Y."/>
            <person name="Yu Y."/>
            <person name="Du H."/>
            <person name="Qi M."/>
            <person name="Li Y."/>
            <person name="Yu H."/>
            <person name="Cui Y."/>
            <person name="Wang N."/>
            <person name="Chen C."/>
            <person name="Wu H."/>
            <person name="Zhao Y."/>
            <person name="Zhang J."/>
            <person name="Li Y."/>
            <person name="Zhou W."/>
            <person name="Zhang B."/>
            <person name="Hu W."/>
            <person name="Eijk M."/>
            <person name="Tang J."/>
            <person name="Witsenboer H."/>
            <person name="Zhao S."/>
            <person name="Li Z."/>
            <person name="Zhang A."/>
            <person name="Wang D."/>
            <person name="Liang C."/>
        </authorList>
    </citation>
    <scope>NUCLEOTIDE SEQUENCE [LARGE SCALE GENOMIC DNA]</scope>
    <source>
        <strain evidence="1">cv. G1812</strain>
    </source>
</reference>
<dbReference type="PANTHER" id="PTHR33598:SF12">
    <property type="entry name" value="OS12G0581700 PROTEIN"/>
    <property type="match status" value="1"/>
</dbReference>
<organism evidence="1 2">
    <name type="scientific">Triticum urartu</name>
    <name type="common">Red wild einkorn</name>
    <name type="synonym">Crithodium urartu</name>
    <dbReference type="NCBI Taxonomy" id="4572"/>
    <lineage>
        <taxon>Eukaryota</taxon>
        <taxon>Viridiplantae</taxon>
        <taxon>Streptophyta</taxon>
        <taxon>Embryophyta</taxon>
        <taxon>Tracheophyta</taxon>
        <taxon>Spermatophyta</taxon>
        <taxon>Magnoliopsida</taxon>
        <taxon>Liliopsida</taxon>
        <taxon>Poales</taxon>
        <taxon>Poaceae</taxon>
        <taxon>BOP clade</taxon>
        <taxon>Pooideae</taxon>
        <taxon>Triticodae</taxon>
        <taxon>Triticeae</taxon>
        <taxon>Triticinae</taxon>
        <taxon>Triticum</taxon>
    </lineage>
</organism>
<proteinExistence type="predicted"/>
<dbReference type="InterPro" id="IPR008479">
    <property type="entry name" value="DUF760"/>
</dbReference>
<reference evidence="1" key="3">
    <citation type="submission" date="2022-06" db="UniProtKB">
        <authorList>
            <consortium name="EnsemblPlants"/>
        </authorList>
    </citation>
    <scope>IDENTIFICATION</scope>
</reference>
<dbReference type="Gramene" id="TuG1812G0600004318.01.T01">
    <property type="protein sequence ID" value="TuG1812G0600004318.01.T01"/>
    <property type="gene ID" value="TuG1812G0600004318.01"/>
</dbReference>
<name>A0A8R7QUX6_TRIUA</name>
<dbReference type="EnsemblPlants" id="TuG1812G0600004318.01.T01">
    <property type="protein sequence ID" value="TuG1812G0600004318.01.T01"/>
    <property type="gene ID" value="TuG1812G0600004318.01"/>
</dbReference>
<dbReference type="Pfam" id="PF05542">
    <property type="entry name" value="DUF760"/>
    <property type="match status" value="1"/>
</dbReference>
<evidence type="ECO:0000313" key="2">
    <source>
        <dbReference type="Proteomes" id="UP000015106"/>
    </source>
</evidence>
<dbReference type="AlphaFoldDB" id="A0A8R7QUX6"/>
<accession>A0A8R7QUX6</accession>
<keyword evidence="2" id="KW-1185">Reference proteome</keyword>
<evidence type="ECO:0000313" key="1">
    <source>
        <dbReference type="EnsemblPlants" id="TuG1812G0600004318.01.T01"/>
    </source>
</evidence>
<reference evidence="2" key="1">
    <citation type="journal article" date="2013" name="Nature">
        <title>Draft genome of the wheat A-genome progenitor Triticum urartu.</title>
        <authorList>
            <person name="Ling H.Q."/>
            <person name="Zhao S."/>
            <person name="Liu D."/>
            <person name="Wang J."/>
            <person name="Sun H."/>
            <person name="Zhang C."/>
            <person name="Fan H."/>
            <person name="Li D."/>
            <person name="Dong L."/>
            <person name="Tao Y."/>
            <person name="Gao C."/>
            <person name="Wu H."/>
            <person name="Li Y."/>
            <person name="Cui Y."/>
            <person name="Guo X."/>
            <person name="Zheng S."/>
            <person name="Wang B."/>
            <person name="Yu K."/>
            <person name="Liang Q."/>
            <person name="Yang W."/>
            <person name="Lou X."/>
            <person name="Chen J."/>
            <person name="Feng M."/>
            <person name="Jian J."/>
            <person name="Zhang X."/>
            <person name="Luo G."/>
            <person name="Jiang Y."/>
            <person name="Liu J."/>
            <person name="Wang Z."/>
            <person name="Sha Y."/>
            <person name="Zhang B."/>
            <person name="Wu H."/>
            <person name="Tang D."/>
            <person name="Shen Q."/>
            <person name="Xue P."/>
            <person name="Zou S."/>
            <person name="Wang X."/>
            <person name="Liu X."/>
            <person name="Wang F."/>
            <person name="Yang Y."/>
            <person name="An X."/>
            <person name="Dong Z."/>
            <person name="Zhang K."/>
            <person name="Zhang X."/>
            <person name="Luo M.C."/>
            <person name="Dvorak J."/>
            <person name="Tong Y."/>
            <person name="Wang J."/>
            <person name="Yang H."/>
            <person name="Li Z."/>
            <person name="Wang D."/>
            <person name="Zhang A."/>
            <person name="Wang J."/>
        </authorList>
    </citation>
    <scope>NUCLEOTIDE SEQUENCE</scope>
    <source>
        <strain evidence="2">cv. G1812</strain>
    </source>
</reference>
<dbReference type="Proteomes" id="UP000015106">
    <property type="component" value="Chromosome 6"/>
</dbReference>
<protein>
    <submittedName>
        <fullName evidence="1">Uncharacterized protein</fullName>
    </submittedName>
</protein>